<accession>A0ABD6X3Q5</accession>
<dbReference type="AlphaFoldDB" id="A0ABD6X3Q5"/>
<gene>
    <name evidence="1" type="ORF">CTM90_11700</name>
</gene>
<dbReference type="Proteomes" id="UP000241404">
    <property type="component" value="Unassembled WGS sequence"/>
</dbReference>
<proteinExistence type="predicted"/>
<comment type="caution">
    <text evidence="1">The sequence shown here is derived from an EMBL/GenBank/DDBJ whole genome shotgun (WGS) entry which is preliminary data.</text>
</comment>
<dbReference type="EMBL" id="PYMM01000006">
    <property type="protein sequence ID" value="PSU16736.1"/>
    <property type="molecule type" value="Genomic_DNA"/>
</dbReference>
<sequence>MLTLLRQDKLSSFTVSGAQKKASQKLQSCAILWGRSFMIQPYILKLLEDIKHKIGQVFSCSAILALLSSVGSMT</sequence>
<evidence type="ECO:0000313" key="2">
    <source>
        <dbReference type="Proteomes" id="UP000241404"/>
    </source>
</evidence>
<organism evidence="1 2">
    <name type="scientific">Photobacterium damselae</name>
    <dbReference type="NCBI Taxonomy" id="38293"/>
    <lineage>
        <taxon>Bacteria</taxon>
        <taxon>Pseudomonadati</taxon>
        <taxon>Pseudomonadota</taxon>
        <taxon>Gammaproteobacteria</taxon>
        <taxon>Vibrionales</taxon>
        <taxon>Vibrionaceae</taxon>
        <taxon>Photobacterium</taxon>
    </lineage>
</organism>
<reference evidence="1 2" key="1">
    <citation type="submission" date="2018-03" db="EMBL/GenBank/DDBJ databases">
        <title>Whole genome sequencing of Histamine producing bacteria.</title>
        <authorList>
            <person name="Butler K."/>
        </authorList>
    </citation>
    <scope>NUCLEOTIDE SEQUENCE [LARGE SCALE GENOMIC DNA]</scope>
    <source>
        <strain evidence="1 2">BT-6</strain>
    </source>
</reference>
<evidence type="ECO:0000313" key="1">
    <source>
        <dbReference type="EMBL" id="PSU16736.1"/>
    </source>
</evidence>
<name>A0ABD6X3Q5_PHODM</name>
<protein>
    <submittedName>
        <fullName evidence="1">Uncharacterized protein</fullName>
    </submittedName>
</protein>